<gene>
    <name evidence="1" type="ORF">NEOLI_000827</name>
</gene>
<dbReference type="EMBL" id="LXFE01000464">
    <property type="protein sequence ID" value="OLL25251.1"/>
    <property type="molecule type" value="Genomic_DNA"/>
</dbReference>
<dbReference type="InterPro" id="IPR022793">
    <property type="entry name" value="Rrn10"/>
</dbReference>
<dbReference type="PANTHER" id="PTHR28054:SF1">
    <property type="entry name" value="RNA POLYMERASE I-SPECIFIC TRANSCRIPTION INITIATION FACTOR RRN10"/>
    <property type="match status" value="1"/>
</dbReference>
<proteinExistence type="predicted"/>
<organism evidence="1 2">
    <name type="scientific">Neolecta irregularis (strain DAH-3)</name>
    <dbReference type="NCBI Taxonomy" id="1198029"/>
    <lineage>
        <taxon>Eukaryota</taxon>
        <taxon>Fungi</taxon>
        <taxon>Dikarya</taxon>
        <taxon>Ascomycota</taxon>
        <taxon>Taphrinomycotina</taxon>
        <taxon>Neolectales</taxon>
        <taxon>Neolectaceae</taxon>
        <taxon>Neolecta</taxon>
    </lineage>
</organism>
<name>A0A1U7LRV6_NEOID</name>
<dbReference type="AlphaFoldDB" id="A0A1U7LRV6"/>
<evidence type="ECO:0000313" key="2">
    <source>
        <dbReference type="Proteomes" id="UP000186594"/>
    </source>
</evidence>
<dbReference type="GO" id="GO:0006360">
    <property type="term" value="P:transcription by RNA polymerase I"/>
    <property type="evidence" value="ECO:0007669"/>
    <property type="project" value="InterPro"/>
</dbReference>
<protein>
    <submittedName>
        <fullName evidence="1">Uncharacterized protein</fullName>
    </submittedName>
</protein>
<accession>A0A1U7LRV6</accession>
<sequence length="182" mass="20832">MSRYATIYECIDDKCTAAGFTTGYSSTGNRLRQQQLKPLAPDEYLRKEKKALEDLDFLDNDRNIPESDLLIAIHHYTAEYYDRNGLWRVGNTSMNGEALFAFGWLMQEYVQILIGEDACVFKNMEEGRMYETEDSGLSSAPEETCNEGDIQDDLVSESSIDVETEVIRRKRKWEAINNEAGN</sequence>
<comment type="caution">
    <text evidence="1">The sequence shown here is derived from an EMBL/GenBank/DDBJ whole genome shotgun (WGS) entry which is preliminary data.</text>
</comment>
<evidence type="ECO:0000313" key="1">
    <source>
        <dbReference type="EMBL" id="OLL25251.1"/>
    </source>
</evidence>
<keyword evidence="2" id="KW-1185">Reference proteome</keyword>
<reference evidence="1 2" key="1">
    <citation type="submission" date="2016-04" db="EMBL/GenBank/DDBJ databases">
        <title>Evolutionary innovation and constraint leading to complex multicellularity in the Ascomycota.</title>
        <authorList>
            <person name="Cisse O."/>
            <person name="Nguyen A."/>
            <person name="Hewitt D.A."/>
            <person name="Jedd G."/>
            <person name="Stajich J.E."/>
        </authorList>
    </citation>
    <scope>NUCLEOTIDE SEQUENCE [LARGE SCALE GENOMIC DNA]</scope>
    <source>
        <strain evidence="1 2">DAH-3</strain>
    </source>
</reference>
<dbReference type="Proteomes" id="UP000186594">
    <property type="component" value="Unassembled WGS sequence"/>
</dbReference>
<dbReference type="OrthoDB" id="2565191at2759"/>
<dbReference type="PANTHER" id="PTHR28054">
    <property type="entry name" value="RNA POLYMERASE I-SPECIFIC TRANSCRIPTION INITIATION FACTOR RRN10"/>
    <property type="match status" value="1"/>
</dbReference>
<dbReference type="STRING" id="1198029.A0A1U7LRV6"/>